<organism evidence="1 2">
    <name type="scientific">Brotocaccenecus cirricatena</name>
    <dbReference type="NCBI Taxonomy" id="3064195"/>
    <lineage>
        <taxon>Bacteria</taxon>
        <taxon>Bacillati</taxon>
        <taxon>Bacillota</taxon>
        <taxon>Clostridia</taxon>
        <taxon>Eubacteriales</taxon>
        <taxon>Oscillospiraceae</taxon>
        <taxon>Brotocaccenecus</taxon>
    </lineage>
</organism>
<dbReference type="Proteomes" id="UP001199319">
    <property type="component" value="Unassembled WGS sequence"/>
</dbReference>
<dbReference type="AlphaFoldDB" id="A0AAE3DF37"/>
<proteinExistence type="predicted"/>
<comment type="caution">
    <text evidence="1">The sequence shown here is derived from an EMBL/GenBank/DDBJ whole genome shotgun (WGS) entry which is preliminary data.</text>
</comment>
<gene>
    <name evidence="1" type="ORF">LKD37_06585</name>
</gene>
<dbReference type="InterPro" id="IPR012349">
    <property type="entry name" value="Split_barrel_FMN-bd"/>
</dbReference>
<dbReference type="Pfam" id="PF12900">
    <property type="entry name" value="Pyridox_ox_2"/>
    <property type="match status" value="1"/>
</dbReference>
<name>A0AAE3DF37_9FIRM</name>
<dbReference type="PANTHER" id="PTHR34071">
    <property type="entry name" value="5-NITROIMIDAZOLE ANTIBIOTICS RESISTANCE PROTEIN, NIMA-FAMILY-RELATED PROTEIN-RELATED"/>
    <property type="match status" value="1"/>
</dbReference>
<protein>
    <submittedName>
        <fullName evidence="1">Pyridoxamine 5'-phosphate oxidase family protein</fullName>
    </submittedName>
</protein>
<sequence length="163" mass="18099">MRRKDRERDRSFAWEVLKKAPYATLSLTDGQGRPYAVPVNQAVDEEYHVVYFHCAGAGEKWELLKDGAEVCLSAVSHATAVPNAFTMAYASAVLRGRAEVVTDQGEWTRALLLLCSAFDPKGMGRFTESVEKYGPATKVIRITPRELTGKENTAAEAPHHHHD</sequence>
<dbReference type="Gene3D" id="2.30.110.10">
    <property type="entry name" value="Electron Transport, Fmn-binding Protein, Chain A"/>
    <property type="match status" value="1"/>
</dbReference>
<evidence type="ECO:0000313" key="2">
    <source>
        <dbReference type="Proteomes" id="UP001199319"/>
    </source>
</evidence>
<dbReference type="InterPro" id="IPR024747">
    <property type="entry name" value="Pyridox_Oxase-rel"/>
</dbReference>
<accession>A0AAE3DF37</accession>
<dbReference type="RefSeq" id="WP_302928482.1">
    <property type="nucleotide sequence ID" value="NZ_JAJEPW010000014.1"/>
</dbReference>
<dbReference type="EMBL" id="JAJEPW010000014">
    <property type="protein sequence ID" value="MCC2129186.1"/>
    <property type="molecule type" value="Genomic_DNA"/>
</dbReference>
<keyword evidence="2" id="KW-1185">Reference proteome</keyword>
<evidence type="ECO:0000313" key="1">
    <source>
        <dbReference type="EMBL" id="MCC2129186.1"/>
    </source>
</evidence>
<reference evidence="1" key="1">
    <citation type="submission" date="2021-10" db="EMBL/GenBank/DDBJ databases">
        <title>Anaerobic single-cell dispensing facilitates the cultivation of human gut bacteria.</title>
        <authorList>
            <person name="Afrizal A."/>
        </authorList>
    </citation>
    <scope>NUCLEOTIDE SEQUENCE</scope>
    <source>
        <strain evidence="1">CLA-AA-H272</strain>
    </source>
</reference>
<dbReference type="SUPFAM" id="SSF50475">
    <property type="entry name" value="FMN-binding split barrel"/>
    <property type="match status" value="1"/>
</dbReference>
<dbReference type="PANTHER" id="PTHR34071:SF2">
    <property type="entry name" value="FLAVIN-NUCLEOTIDE-BINDING PROTEIN"/>
    <property type="match status" value="1"/>
</dbReference>